<dbReference type="PANTHER" id="PTHR43344:SF2">
    <property type="entry name" value="PHOSPHOSERINE PHOSPHATASE"/>
    <property type="match status" value="1"/>
</dbReference>
<dbReference type="GO" id="GO:0005737">
    <property type="term" value="C:cytoplasm"/>
    <property type="evidence" value="ECO:0007669"/>
    <property type="project" value="TreeGrafter"/>
</dbReference>
<keyword evidence="6" id="KW-0479">Metal-binding</keyword>
<evidence type="ECO:0000256" key="6">
    <source>
        <dbReference type="ARBA" id="ARBA00022723"/>
    </source>
</evidence>
<comment type="caution">
    <text evidence="12">The sequence shown here is derived from an EMBL/GenBank/DDBJ whole genome shotgun (WGS) entry which is preliminary data.</text>
</comment>
<dbReference type="InterPro" id="IPR050582">
    <property type="entry name" value="HAD-like_SerB"/>
</dbReference>
<dbReference type="Gene3D" id="3.40.50.1000">
    <property type="entry name" value="HAD superfamily/HAD-like"/>
    <property type="match status" value="1"/>
</dbReference>
<keyword evidence="7" id="KW-0378">Hydrolase</keyword>
<accession>A0A7C2EJN6</accession>
<evidence type="ECO:0000256" key="7">
    <source>
        <dbReference type="ARBA" id="ARBA00022801"/>
    </source>
</evidence>
<evidence type="ECO:0000256" key="8">
    <source>
        <dbReference type="ARBA" id="ARBA00022842"/>
    </source>
</evidence>
<evidence type="ECO:0000256" key="2">
    <source>
        <dbReference type="ARBA" id="ARBA00005135"/>
    </source>
</evidence>
<gene>
    <name evidence="12" type="ORF">ENQ34_03460</name>
</gene>
<organism evidence="12">
    <name type="scientific">Ammonifex degensii</name>
    <dbReference type="NCBI Taxonomy" id="42838"/>
    <lineage>
        <taxon>Bacteria</taxon>
        <taxon>Bacillati</taxon>
        <taxon>Bacillota</taxon>
        <taxon>Clostridia</taxon>
        <taxon>Thermoanaerobacterales</taxon>
        <taxon>Thermoanaerobacteraceae</taxon>
        <taxon>Ammonifex</taxon>
    </lineage>
</organism>
<comment type="catalytic activity">
    <reaction evidence="10">
        <text>O-phospho-L-serine + H2O = L-serine + phosphate</text>
        <dbReference type="Rhea" id="RHEA:21208"/>
        <dbReference type="ChEBI" id="CHEBI:15377"/>
        <dbReference type="ChEBI" id="CHEBI:33384"/>
        <dbReference type="ChEBI" id="CHEBI:43474"/>
        <dbReference type="ChEBI" id="CHEBI:57524"/>
        <dbReference type="EC" id="3.1.3.3"/>
    </reaction>
</comment>
<evidence type="ECO:0000256" key="4">
    <source>
        <dbReference type="ARBA" id="ARBA00012640"/>
    </source>
</evidence>
<dbReference type="GO" id="GO:0006564">
    <property type="term" value="P:L-serine biosynthetic process"/>
    <property type="evidence" value="ECO:0007669"/>
    <property type="project" value="UniProtKB-KW"/>
</dbReference>
<protein>
    <recommendedName>
        <fullName evidence="4">phosphoserine phosphatase</fullName>
        <ecNumber evidence="4">3.1.3.3</ecNumber>
    </recommendedName>
</protein>
<dbReference type="SUPFAM" id="SSF56784">
    <property type="entry name" value="HAD-like"/>
    <property type="match status" value="1"/>
</dbReference>
<dbReference type="PANTHER" id="PTHR43344">
    <property type="entry name" value="PHOSPHOSERINE PHOSPHATASE"/>
    <property type="match status" value="1"/>
</dbReference>
<name>A0A7C2EJN6_9THEO</name>
<keyword evidence="8" id="KW-0460">Magnesium</keyword>
<dbReference type="InterPro" id="IPR036412">
    <property type="entry name" value="HAD-like_sf"/>
</dbReference>
<proteinExistence type="inferred from homology"/>
<evidence type="ECO:0000256" key="5">
    <source>
        <dbReference type="ARBA" id="ARBA00022605"/>
    </source>
</evidence>
<reference evidence="12" key="1">
    <citation type="journal article" date="2020" name="mSystems">
        <title>Genome- and Community-Level Interaction Insights into Carbon Utilization and Element Cycling Functions of Hydrothermarchaeota in Hydrothermal Sediment.</title>
        <authorList>
            <person name="Zhou Z."/>
            <person name="Liu Y."/>
            <person name="Xu W."/>
            <person name="Pan J."/>
            <person name="Luo Z.H."/>
            <person name="Li M."/>
        </authorList>
    </citation>
    <scope>NUCLEOTIDE SEQUENCE [LARGE SCALE GENOMIC DNA]</scope>
    <source>
        <strain evidence="12">SpSt-300</strain>
    </source>
</reference>
<evidence type="ECO:0000256" key="11">
    <source>
        <dbReference type="ARBA" id="ARBA00048523"/>
    </source>
</evidence>
<dbReference type="EC" id="3.1.3.3" evidence="4"/>
<dbReference type="InterPro" id="IPR023214">
    <property type="entry name" value="HAD_sf"/>
</dbReference>
<evidence type="ECO:0000256" key="1">
    <source>
        <dbReference type="ARBA" id="ARBA00001946"/>
    </source>
</evidence>
<comment type="catalytic activity">
    <reaction evidence="11">
        <text>O-phospho-D-serine + H2O = D-serine + phosphate</text>
        <dbReference type="Rhea" id="RHEA:24873"/>
        <dbReference type="ChEBI" id="CHEBI:15377"/>
        <dbReference type="ChEBI" id="CHEBI:35247"/>
        <dbReference type="ChEBI" id="CHEBI:43474"/>
        <dbReference type="ChEBI" id="CHEBI:58680"/>
        <dbReference type="EC" id="3.1.3.3"/>
    </reaction>
</comment>
<dbReference type="GO" id="GO:0000287">
    <property type="term" value="F:magnesium ion binding"/>
    <property type="evidence" value="ECO:0007669"/>
    <property type="project" value="TreeGrafter"/>
</dbReference>
<dbReference type="GO" id="GO:0036424">
    <property type="term" value="F:L-phosphoserine phosphatase activity"/>
    <property type="evidence" value="ECO:0007669"/>
    <property type="project" value="TreeGrafter"/>
</dbReference>
<dbReference type="AlphaFoldDB" id="A0A7C2EJN6"/>
<evidence type="ECO:0000256" key="9">
    <source>
        <dbReference type="ARBA" id="ARBA00023299"/>
    </source>
</evidence>
<evidence type="ECO:0000313" key="12">
    <source>
        <dbReference type="EMBL" id="HEL65723.1"/>
    </source>
</evidence>
<evidence type="ECO:0000256" key="3">
    <source>
        <dbReference type="ARBA" id="ARBA00009184"/>
    </source>
</evidence>
<keyword evidence="9" id="KW-0718">Serine biosynthesis</keyword>
<keyword evidence="5" id="KW-0028">Amino-acid biosynthesis</keyword>
<dbReference type="Gene3D" id="1.10.3870.10">
    <property type="entry name" value="AF1437-like domain superfamily"/>
    <property type="match status" value="1"/>
</dbReference>
<sequence length="325" mass="34727">MAFDLEGPLSPQDNAYEVMGCVARGYELFERLSRYDDILTLGGREGYEPGDTLVLIVPFLLANGLTEADVKKISARADLVPGAGETIRLLQERGLPVVIISTSYCQHALSIAARVGVPPERVACTSLPLEEMQSGITEEDRAFILAVQERLLAVPAAAEEEIGRLCDAFFWSDLPRRPAGKLVERVKVVGGARKTAALSRFAAQFGAAPDRVIAVGDSITDFKMLAAVENAGGLGIVFNGNEYALPYGGCGVAAANLRAVLPVVEAFLSGGRPAAERWVKEAVSRPDAGEGPVYHWLSGVQDLEGVLAVHKQFRKLLRGQAAKLG</sequence>
<comment type="pathway">
    <text evidence="2">Amino-acid biosynthesis; L-serine biosynthesis; L-serine from 3-phospho-D-glycerate: step 3/3.</text>
</comment>
<evidence type="ECO:0000256" key="10">
    <source>
        <dbReference type="ARBA" id="ARBA00048138"/>
    </source>
</evidence>
<dbReference type="EMBL" id="DSMU01000221">
    <property type="protein sequence ID" value="HEL65723.1"/>
    <property type="molecule type" value="Genomic_DNA"/>
</dbReference>
<comment type="similarity">
    <text evidence="3">Belongs to the HAD-like hydrolase superfamily. SerB family.</text>
</comment>
<comment type="cofactor">
    <cofactor evidence="1">
        <name>Mg(2+)</name>
        <dbReference type="ChEBI" id="CHEBI:18420"/>
    </cofactor>
</comment>